<evidence type="ECO:0000313" key="1">
    <source>
        <dbReference type="EMBL" id="KAK7598246.1"/>
    </source>
</evidence>
<sequence>MSATSVTYMADKMNPTIADYFEYLIEQGSLKKRQVHKEYQYPALVESKKLWPQIGLFYDYLIRREISCNLKKPATDNRAQDGVDELHTYFKGGLFDRFPDHARCNYCAYDVTNDDQGLQNVLNAKYCDSIILQLPEPIRQLYYLVPNYYIYKDTAKPSLDILENIFKTSMLHFKDDIRPTEFSPELINMDNIYDILTYVKSRFTEDRIMLNPITNNLFFRGVADIVLTDSIVEIKTSKTDYFEFPRESPHFKKAIYQMIFYSLGLYLRCEGQPRKKFIIYNPLLGTEYVLKTPKIDFDMIRWMDYISEVIIMSATSVTYIVDNLNPTIADYFDNIIECGSLEVRQVHEEYEYPALVESKKLWHHIGIFYDYLIRREISCNLKKPATDNRAQFGVNELHRHFKKELSERYPGHAKCHKYSYDVTNDDQGLRNVLKAEYEFSNWMIRKLPEHIRQLYNLCPSYHVYKDPVKHSLDILEDIFKTSMLHVVYFNDDIRPTKFSPELINVDNINDILTYVKSLVLINYQTLLNPIIDNQFFRGDADIVFTDSIFEIKTSKNDYSEFPKESPQFKKAIYQMIFYSLGLYLQCKKRPRKKFIIYNPLLGTEYVLKTPKLNFDLLLWMVEEESNNNTLCTATL</sequence>
<reference evidence="1 2" key="1">
    <citation type="submission" date="2024-03" db="EMBL/GenBank/DDBJ databases">
        <title>Adaptation during the transition from Ophiocordyceps entomopathogen to insect associate is accompanied by gene loss and intensified selection.</title>
        <authorList>
            <person name="Ward C.M."/>
            <person name="Onetto C.A."/>
            <person name="Borneman A.R."/>
        </authorList>
    </citation>
    <scope>NUCLEOTIDE SEQUENCE [LARGE SCALE GENOMIC DNA]</scope>
    <source>
        <strain evidence="1">AWRI1</strain>
        <tissue evidence="1">Single Adult Female</tissue>
    </source>
</reference>
<accession>A0AAN9TK05</accession>
<proteinExistence type="predicted"/>
<dbReference type="EMBL" id="JBBCAQ010000014">
    <property type="protein sequence ID" value="KAK7598246.1"/>
    <property type="molecule type" value="Genomic_DNA"/>
</dbReference>
<comment type="caution">
    <text evidence="1">The sequence shown here is derived from an EMBL/GenBank/DDBJ whole genome shotgun (WGS) entry which is preliminary data.</text>
</comment>
<keyword evidence="2" id="KW-1185">Reference proteome</keyword>
<evidence type="ECO:0000313" key="2">
    <source>
        <dbReference type="Proteomes" id="UP001367676"/>
    </source>
</evidence>
<name>A0AAN9TK05_9HEMI</name>
<dbReference type="Proteomes" id="UP001367676">
    <property type="component" value="Unassembled WGS sequence"/>
</dbReference>
<gene>
    <name evidence="1" type="ORF">V9T40_006481</name>
</gene>
<dbReference type="AlphaFoldDB" id="A0AAN9TK05"/>
<organism evidence="1 2">
    <name type="scientific">Parthenolecanium corni</name>
    <dbReference type="NCBI Taxonomy" id="536013"/>
    <lineage>
        <taxon>Eukaryota</taxon>
        <taxon>Metazoa</taxon>
        <taxon>Ecdysozoa</taxon>
        <taxon>Arthropoda</taxon>
        <taxon>Hexapoda</taxon>
        <taxon>Insecta</taxon>
        <taxon>Pterygota</taxon>
        <taxon>Neoptera</taxon>
        <taxon>Paraneoptera</taxon>
        <taxon>Hemiptera</taxon>
        <taxon>Sternorrhyncha</taxon>
        <taxon>Coccoidea</taxon>
        <taxon>Coccidae</taxon>
        <taxon>Parthenolecanium</taxon>
    </lineage>
</organism>
<protein>
    <submittedName>
        <fullName evidence="1">Uncharacterized protein</fullName>
    </submittedName>
</protein>